<feature type="domain" description="Carboxymuconolactone decarboxylase-like" evidence="2">
    <location>
        <begin position="59"/>
        <end position="140"/>
    </location>
</feature>
<dbReference type="PANTHER" id="PTHR34846">
    <property type="entry name" value="4-CARBOXYMUCONOLACTONE DECARBOXYLASE FAMILY PROTEIN (AFU_ORTHOLOGUE AFUA_6G11590)"/>
    <property type="match status" value="1"/>
</dbReference>
<gene>
    <name evidence="3" type="ORF">KL771_12005</name>
</gene>
<dbReference type="Gene3D" id="1.20.1290.10">
    <property type="entry name" value="AhpD-like"/>
    <property type="match status" value="1"/>
</dbReference>
<dbReference type="PANTHER" id="PTHR34846:SF11">
    <property type="entry name" value="4-CARBOXYMUCONOLACTONE DECARBOXYLASE FAMILY PROTEIN (AFU_ORTHOLOGUE AFUA_6G11590)"/>
    <property type="match status" value="1"/>
</dbReference>
<feature type="region of interest" description="Disordered" evidence="1">
    <location>
        <begin position="1"/>
        <end position="28"/>
    </location>
</feature>
<keyword evidence="4" id="KW-1185">Reference proteome</keyword>
<dbReference type="RefSeq" id="WP_261968792.1">
    <property type="nucleotide sequence ID" value="NZ_JAHHZF010000005.1"/>
</dbReference>
<dbReference type="SUPFAM" id="SSF69118">
    <property type="entry name" value="AhpD-like"/>
    <property type="match status" value="1"/>
</dbReference>
<dbReference type="EMBL" id="JAHHZF010000005">
    <property type="protein sequence ID" value="MBT9290186.1"/>
    <property type="molecule type" value="Genomic_DNA"/>
</dbReference>
<dbReference type="Proteomes" id="UP000766595">
    <property type="component" value="Unassembled WGS sequence"/>
</dbReference>
<protein>
    <submittedName>
        <fullName evidence="3">Carboxymuconolactone decarboxylase family protein</fullName>
    </submittedName>
</protein>
<comment type="caution">
    <text evidence="3">The sequence shown here is derived from an EMBL/GenBank/DDBJ whole genome shotgun (WGS) entry which is preliminary data.</text>
</comment>
<dbReference type="Pfam" id="PF02627">
    <property type="entry name" value="CMD"/>
    <property type="match status" value="1"/>
</dbReference>
<accession>A0A947D5X6</accession>
<evidence type="ECO:0000313" key="4">
    <source>
        <dbReference type="Proteomes" id="UP000766595"/>
    </source>
</evidence>
<evidence type="ECO:0000313" key="3">
    <source>
        <dbReference type="EMBL" id="MBT9290186.1"/>
    </source>
</evidence>
<organism evidence="3 4">
    <name type="scientific">Prosthecodimorpha staleyi</name>
    <dbReference type="NCBI Taxonomy" id="2840188"/>
    <lineage>
        <taxon>Bacteria</taxon>
        <taxon>Pseudomonadati</taxon>
        <taxon>Pseudomonadota</taxon>
        <taxon>Alphaproteobacteria</taxon>
        <taxon>Hyphomicrobiales</taxon>
        <taxon>Ancalomicrobiaceae</taxon>
        <taxon>Prosthecodimorpha</taxon>
    </lineage>
</organism>
<dbReference type="GO" id="GO:0051920">
    <property type="term" value="F:peroxiredoxin activity"/>
    <property type="evidence" value="ECO:0007669"/>
    <property type="project" value="InterPro"/>
</dbReference>
<proteinExistence type="predicted"/>
<dbReference type="InterPro" id="IPR003779">
    <property type="entry name" value="CMD-like"/>
</dbReference>
<dbReference type="AlphaFoldDB" id="A0A947D5X6"/>
<evidence type="ECO:0000259" key="2">
    <source>
        <dbReference type="Pfam" id="PF02627"/>
    </source>
</evidence>
<sequence length="218" mass="23336">MTATPSAGRTPIAAPRTGARISLPDADGMSAEQKRVRDAIINGRRGELVGPLRAALHNPELAERWSQLGETLRYRTRLPTRLSELAVLMTARVWNSELEWGVHRRAAEAAGLEVATIEAIRDGAAPAFADPADREVYDFVRDMLTGGDVGEAAYQAVLARWGEGGVVELTALVGYYCMVALTLNVHRIPLPAGLGVELVAGRVEEPGRLTPLPALPAG</sequence>
<reference evidence="3 4" key="1">
    <citation type="submission" date="2021-06" db="EMBL/GenBank/DDBJ databases">
        <authorList>
            <person name="Grouzdev D.S."/>
            <person name="Koziaeva V."/>
        </authorList>
    </citation>
    <scope>NUCLEOTIDE SEQUENCE [LARGE SCALE GENOMIC DNA]</scope>
    <source>
        <strain evidence="3 4">22</strain>
    </source>
</reference>
<dbReference type="InterPro" id="IPR029032">
    <property type="entry name" value="AhpD-like"/>
</dbReference>
<evidence type="ECO:0000256" key="1">
    <source>
        <dbReference type="SAM" id="MobiDB-lite"/>
    </source>
</evidence>
<name>A0A947D5X6_9HYPH</name>